<reference evidence="5" key="3">
    <citation type="submission" date="2025-09" db="UniProtKB">
        <authorList>
            <consortium name="Ensembl"/>
        </authorList>
    </citation>
    <scope>IDENTIFICATION</scope>
</reference>
<feature type="compositionally biased region" description="Basic and acidic residues" evidence="2">
    <location>
        <begin position="915"/>
        <end position="925"/>
    </location>
</feature>
<dbReference type="GO" id="GO:0030036">
    <property type="term" value="P:actin cytoskeleton organization"/>
    <property type="evidence" value="ECO:0007669"/>
    <property type="project" value="InterPro"/>
</dbReference>
<evidence type="ECO:0000256" key="2">
    <source>
        <dbReference type="SAM" id="MobiDB-lite"/>
    </source>
</evidence>
<evidence type="ECO:0000259" key="4">
    <source>
        <dbReference type="PROSITE" id="PS51444"/>
    </source>
</evidence>
<dbReference type="InterPro" id="IPR015425">
    <property type="entry name" value="FH2_Formin"/>
</dbReference>
<evidence type="ECO:0000259" key="3">
    <source>
        <dbReference type="PROSITE" id="PS51232"/>
    </source>
</evidence>
<dbReference type="SUPFAM" id="SSF101447">
    <property type="entry name" value="Formin homology 2 domain (FH2 domain)"/>
    <property type="match status" value="1"/>
</dbReference>
<feature type="compositionally biased region" description="Polar residues" evidence="2">
    <location>
        <begin position="985"/>
        <end position="995"/>
    </location>
</feature>
<dbReference type="GeneTree" id="ENSGT00940000155691"/>
<dbReference type="InterPro" id="IPR042201">
    <property type="entry name" value="FH2_Formin_sf"/>
</dbReference>
<dbReference type="SUPFAM" id="SSF48371">
    <property type="entry name" value="ARM repeat"/>
    <property type="match status" value="1"/>
</dbReference>
<dbReference type="InterPro" id="IPR016024">
    <property type="entry name" value="ARM-type_fold"/>
</dbReference>
<dbReference type="Pfam" id="PF02181">
    <property type="entry name" value="FH2"/>
    <property type="match status" value="1"/>
</dbReference>
<dbReference type="PANTHER" id="PTHR46345:SF5">
    <property type="entry name" value="INVERTED FORMIN-2"/>
    <property type="match status" value="1"/>
</dbReference>
<proteinExistence type="predicted"/>
<keyword evidence="1" id="KW-0175">Coiled coil</keyword>
<dbReference type="GO" id="GO:0003779">
    <property type="term" value="F:actin binding"/>
    <property type="evidence" value="ECO:0007669"/>
    <property type="project" value="InterPro"/>
</dbReference>
<feature type="region of interest" description="Disordered" evidence="2">
    <location>
        <begin position="903"/>
        <end position="928"/>
    </location>
</feature>
<dbReference type="AlphaFoldDB" id="A0A4W5QXJ8"/>
<dbReference type="PROSITE" id="PS51444">
    <property type="entry name" value="FH2"/>
    <property type="match status" value="1"/>
</dbReference>
<sequence>TSLKVNRKWGALKEHLTSSPPDRDAHLEANLENSDPELCIRLLQVPTVVNYSGVRRRLEGSDQEWMVQFLELNGLDLLMEALQRLSGRGCARIADALLQLTCVACVKAVMNSSAGLHFILDNEGYVRTLSQALDTSNTMVKMQVFELLAALALFNPQGHHLAMDALEHYKSVNMQQYRFSVIMNELHATDNVPYMVVLMSVVNVIIFGVDDLRKRDKLRKEFIGLQLLQLLPKLRETEDVDLNIQCEAFEDTMAEDEEEMERVYGGIDMSSHQEVFTTLFTKLSSSPASVQLLSILQALLLVGPERSEVWLALEALADRATLLAQDLDSTECLMERLVSSKGQQGSPKVKTTDRGVQIDRLIGQSDVLIKEYTATAPPPHPPLSPPLPSMITFVPPLPGFSGMPPPGLPLLPPLLPGMGHGGPPPPPPLPGMMGPPPPPPLPGMMGPPPPPPLPGMMGPPPPPPLPGMMGPPPPPPLPGMMGPPPPPPLPGMMGPPPPLGVDDIIVAQSVQTLGRSCYASSPKAGRCPTLRMKKLNWQKLPSRVVTDSHSMWTSVQVDSLEPDYSSIEELFCLPVTDSKVKGSTPAVKQEPKEVDISFIDAKKNLNLNIFLKQFRCSHKDFVAMIQKGDRSKFDVEVLKQLQKLQPEKHEIENLKSYQGEREKLAGVDQFYLQLLAVPCYTLRIECMLLCEEISSVLLMMQPKVKLLDEACESLRVSTRLPSFCMLILDVGNFLNYGSHTGNAEGFKISTLLKLTETKANKSRITLLHHILEKAEQNHDDLLNLPDDLEICEKAARVNLESIQSEASLLIKRLKDSEKKVASSSVEAIKEQYLTAIQGSQEACRELEARFASIDRKKEDLAQYLCEDSSRLSLEDLFSTLHSFRGLFIKALKDNQTRREQAIKAEKRKKQQEEEDSKRPGGENRKIIRKAPLVQEEGCIIDHLLSDIRNGYALRKTKHQADRTSLPSADKKGDSSQPGGEHEAETQSSESPSTTAAVDAESKQQAPKWGRTNRHGKGNVLKSNLILIEN</sequence>
<dbReference type="InterPro" id="IPR010473">
    <property type="entry name" value="GTPase-bd"/>
</dbReference>
<dbReference type="Gene3D" id="1.20.58.2220">
    <property type="entry name" value="Formin, FH2 domain"/>
    <property type="match status" value="1"/>
</dbReference>
<dbReference type="InterPro" id="IPR011989">
    <property type="entry name" value="ARM-like"/>
</dbReference>
<feature type="coiled-coil region" evidence="1">
    <location>
        <begin position="799"/>
        <end position="849"/>
    </location>
</feature>
<dbReference type="Pfam" id="PF06371">
    <property type="entry name" value="Drf_GBD"/>
    <property type="match status" value="1"/>
</dbReference>
<feature type="domain" description="GBD/FH3" evidence="3">
    <location>
        <begin position="1"/>
        <end position="333"/>
    </location>
</feature>
<feature type="region of interest" description="Disordered" evidence="2">
    <location>
        <begin position="418"/>
        <end position="483"/>
    </location>
</feature>
<dbReference type="GO" id="GO:0031267">
    <property type="term" value="F:small GTPase binding"/>
    <property type="evidence" value="ECO:0007669"/>
    <property type="project" value="InterPro"/>
</dbReference>
<dbReference type="InterPro" id="IPR010472">
    <property type="entry name" value="FH3_dom"/>
</dbReference>
<dbReference type="SMART" id="SM01140">
    <property type="entry name" value="Drf_GBD"/>
    <property type="match status" value="1"/>
</dbReference>
<dbReference type="SMART" id="SM01139">
    <property type="entry name" value="Drf_FH3"/>
    <property type="match status" value="1"/>
</dbReference>
<dbReference type="Proteomes" id="UP000314982">
    <property type="component" value="Unassembled WGS sequence"/>
</dbReference>
<feature type="compositionally biased region" description="Basic and acidic residues" evidence="2">
    <location>
        <begin position="968"/>
        <end position="984"/>
    </location>
</feature>
<dbReference type="PROSITE" id="PS51232">
    <property type="entry name" value="GBD_FH3"/>
    <property type="match status" value="1"/>
</dbReference>
<name>A0A4W5QXJ8_9TELE</name>
<dbReference type="InterPro" id="IPR014768">
    <property type="entry name" value="GBD/FH3_dom"/>
</dbReference>
<protein>
    <submittedName>
        <fullName evidence="5">Inverted formin 2</fullName>
    </submittedName>
</protein>
<reference evidence="5" key="2">
    <citation type="submission" date="2025-08" db="UniProtKB">
        <authorList>
            <consortium name="Ensembl"/>
        </authorList>
    </citation>
    <scope>IDENTIFICATION</scope>
</reference>
<organism evidence="5 6">
    <name type="scientific">Hucho hucho</name>
    <name type="common">huchen</name>
    <dbReference type="NCBI Taxonomy" id="62062"/>
    <lineage>
        <taxon>Eukaryota</taxon>
        <taxon>Metazoa</taxon>
        <taxon>Chordata</taxon>
        <taxon>Craniata</taxon>
        <taxon>Vertebrata</taxon>
        <taxon>Euteleostomi</taxon>
        <taxon>Actinopterygii</taxon>
        <taxon>Neopterygii</taxon>
        <taxon>Teleostei</taxon>
        <taxon>Protacanthopterygii</taxon>
        <taxon>Salmoniformes</taxon>
        <taxon>Salmonidae</taxon>
        <taxon>Salmoninae</taxon>
        <taxon>Hucho</taxon>
    </lineage>
</organism>
<accession>A0A4W5QXJ8</accession>
<evidence type="ECO:0000313" key="5">
    <source>
        <dbReference type="Ensembl" id="ENSHHUP00000081032.1"/>
    </source>
</evidence>
<feature type="domain" description="FH2" evidence="4">
    <location>
        <begin position="522"/>
        <end position="913"/>
    </location>
</feature>
<dbReference type="PANTHER" id="PTHR46345">
    <property type="entry name" value="INVERTED FORMIN-2"/>
    <property type="match status" value="1"/>
</dbReference>
<reference evidence="6" key="1">
    <citation type="submission" date="2018-06" db="EMBL/GenBank/DDBJ databases">
        <title>Genome assembly of Danube salmon.</title>
        <authorList>
            <person name="Macqueen D.J."/>
            <person name="Gundappa M.K."/>
        </authorList>
    </citation>
    <scope>NUCLEOTIDE SEQUENCE [LARGE SCALE GENOMIC DNA]</scope>
</reference>
<evidence type="ECO:0000313" key="6">
    <source>
        <dbReference type="Proteomes" id="UP000314982"/>
    </source>
</evidence>
<dbReference type="Gene3D" id="1.25.10.10">
    <property type="entry name" value="Leucine-rich Repeat Variant"/>
    <property type="match status" value="1"/>
</dbReference>
<dbReference type="Ensembl" id="ENSHHUT00000083612.1">
    <property type="protein sequence ID" value="ENSHHUP00000081032.1"/>
    <property type="gene ID" value="ENSHHUG00000047118.1"/>
</dbReference>
<dbReference type="Pfam" id="PF06367">
    <property type="entry name" value="Drf_FH3"/>
    <property type="match status" value="1"/>
</dbReference>
<evidence type="ECO:0000256" key="1">
    <source>
        <dbReference type="SAM" id="Coils"/>
    </source>
</evidence>
<dbReference type="SMART" id="SM00498">
    <property type="entry name" value="FH2"/>
    <property type="match status" value="1"/>
</dbReference>
<feature type="region of interest" description="Disordered" evidence="2">
    <location>
        <begin position="957"/>
        <end position="1029"/>
    </location>
</feature>
<feature type="compositionally biased region" description="Pro residues" evidence="2">
    <location>
        <begin position="422"/>
        <end position="483"/>
    </location>
</feature>
<keyword evidence="6" id="KW-1185">Reference proteome</keyword>